<accession>A0A1Q8VHQ3</accession>
<dbReference type="InterPro" id="IPR041698">
    <property type="entry name" value="Methyltransf_25"/>
</dbReference>
<dbReference type="OrthoDB" id="6064711at2"/>
<name>A0A1Q8VHQ3_9ACTO</name>
<dbReference type="RefSeq" id="WP_075418933.1">
    <property type="nucleotide sequence ID" value="NZ_MSKL01000030.1"/>
</dbReference>
<evidence type="ECO:0000313" key="3">
    <source>
        <dbReference type="EMBL" id="OLO47632.1"/>
    </source>
</evidence>
<dbReference type="PANTHER" id="PTHR43861:SF3">
    <property type="entry name" value="PUTATIVE (AFU_ORTHOLOGUE AFUA_2G14390)-RELATED"/>
    <property type="match status" value="1"/>
</dbReference>
<dbReference type="SUPFAM" id="SSF53335">
    <property type="entry name" value="S-adenosyl-L-methionine-dependent methyltransferases"/>
    <property type="match status" value="1"/>
</dbReference>
<protein>
    <submittedName>
        <fullName evidence="3">SAM-dependent methyltransferase</fullName>
    </submittedName>
</protein>
<dbReference type="Gene3D" id="3.40.50.150">
    <property type="entry name" value="Vaccinia Virus protein VP39"/>
    <property type="match status" value="1"/>
</dbReference>
<dbReference type="GO" id="GO:0008168">
    <property type="term" value="F:methyltransferase activity"/>
    <property type="evidence" value="ECO:0007669"/>
    <property type="project" value="UniProtKB-KW"/>
</dbReference>
<dbReference type="PANTHER" id="PTHR43861">
    <property type="entry name" value="TRANS-ACONITATE 2-METHYLTRANSFERASE-RELATED"/>
    <property type="match status" value="1"/>
</dbReference>
<comment type="caution">
    <text evidence="3">The sequence shown here is derived from an EMBL/GenBank/DDBJ whole genome shotgun (WGS) entry which is preliminary data.</text>
</comment>
<evidence type="ECO:0000259" key="2">
    <source>
        <dbReference type="Pfam" id="PF13649"/>
    </source>
</evidence>
<gene>
    <name evidence="3" type="ORF">BKH28_11515</name>
</gene>
<reference evidence="3 4" key="1">
    <citation type="submission" date="2016-12" db="EMBL/GenBank/DDBJ databases">
        <title>Genomic comparison of strains in the 'Actinomyces naeslundii' group.</title>
        <authorList>
            <person name="Mughal S.R."/>
            <person name="Do T."/>
            <person name="Gilbert S.C."/>
            <person name="Witherden E.A."/>
            <person name="Didelot X."/>
            <person name="Beighton D."/>
        </authorList>
    </citation>
    <scope>NUCLEOTIDE SEQUENCE [LARGE SCALE GENOMIC DNA]</scope>
    <source>
        <strain evidence="3 4">P6N</strain>
    </source>
</reference>
<dbReference type="EMBL" id="MSKL01000030">
    <property type="protein sequence ID" value="OLO47632.1"/>
    <property type="molecule type" value="Genomic_DNA"/>
</dbReference>
<keyword evidence="1 3" id="KW-0808">Transferase</keyword>
<dbReference type="CDD" id="cd02440">
    <property type="entry name" value="AdoMet_MTases"/>
    <property type="match status" value="1"/>
</dbReference>
<dbReference type="Proteomes" id="UP000186394">
    <property type="component" value="Unassembled WGS sequence"/>
</dbReference>
<evidence type="ECO:0000313" key="4">
    <source>
        <dbReference type="Proteomes" id="UP000186394"/>
    </source>
</evidence>
<dbReference type="InterPro" id="IPR029063">
    <property type="entry name" value="SAM-dependent_MTases_sf"/>
</dbReference>
<dbReference type="AlphaFoldDB" id="A0A1Q8VHQ3"/>
<organism evidence="3 4">
    <name type="scientific">Actinomyces oris</name>
    <dbReference type="NCBI Taxonomy" id="544580"/>
    <lineage>
        <taxon>Bacteria</taxon>
        <taxon>Bacillati</taxon>
        <taxon>Actinomycetota</taxon>
        <taxon>Actinomycetes</taxon>
        <taxon>Actinomycetales</taxon>
        <taxon>Actinomycetaceae</taxon>
        <taxon>Actinomyces</taxon>
    </lineage>
</organism>
<dbReference type="GO" id="GO:0032259">
    <property type="term" value="P:methylation"/>
    <property type="evidence" value="ECO:0007669"/>
    <property type="project" value="UniProtKB-KW"/>
</dbReference>
<dbReference type="Pfam" id="PF13649">
    <property type="entry name" value="Methyltransf_25"/>
    <property type="match status" value="1"/>
</dbReference>
<feature type="domain" description="Methyltransferase" evidence="2">
    <location>
        <begin position="28"/>
        <end position="119"/>
    </location>
</feature>
<keyword evidence="3" id="KW-0489">Methyltransferase</keyword>
<sequence length="204" mass="22708">MSGDYWNHNVAFHRRIVRDAALRGGNALDVGCGDGLLLARLATVCRRAVGLETDEQAVARARRRLEQTPQAEVLLDDVMDPDLPQRIGTFETVSCVATLHHLPLELALARLSELVTPGGRLIVVGLAANRSLWDWVLSALAVLPLRAVGALRRETPDVGVVTHPPRESLAEIRAAASRMLPEARIRRRFYYRYTLIWDHPTEVL</sequence>
<evidence type="ECO:0000256" key="1">
    <source>
        <dbReference type="ARBA" id="ARBA00022679"/>
    </source>
</evidence>
<proteinExistence type="predicted"/>